<reference evidence="4 5" key="1">
    <citation type="submission" date="2020-04" db="EMBL/GenBank/DDBJ databases">
        <title>Perkinsus chesapeaki whole genome sequence.</title>
        <authorList>
            <person name="Bogema D.R."/>
        </authorList>
    </citation>
    <scope>NUCLEOTIDE SEQUENCE [LARGE SCALE GENOMIC DNA]</scope>
    <source>
        <strain evidence="4">ATCC PRA-425</strain>
    </source>
</reference>
<comment type="caution">
    <text evidence="4">The sequence shown here is derived from an EMBL/GenBank/DDBJ whole genome shotgun (WGS) entry which is preliminary data.</text>
</comment>
<dbReference type="SUPFAM" id="SSF51197">
    <property type="entry name" value="Clavaminate synthase-like"/>
    <property type="match status" value="1"/>
</dbReference>
<name>A0A7J6N098_PERCH</name>
<dbReference type="InterPro" id="IPR007803">
    <property type="entry name" value="Asp/Arg/Pro-Hydrxlase"/>
</dbReference>
<dbReference type="GO" id="GO:0062101">
    <property type="term" value="F:peptidyl-aspartic acid 3-dioxygenase activity"/>
    <property type="evidence" value="ECO:0007669"/>
    <property type="project" value="InterPro"/>
</dbReference>
<feature type="domain" description="Aspartyl/asparaginy/proline hydroxylase" evidence="3">
    <location>
        <begin position="210"/>
        <end position="369"/>
    </location>
</feature>
<dbReference type="Pfam" id="PF05118">
    <property type="entry name" value="Asp_Arg_Hydrox"/>
    <property type="match status" value="1"/>
</dbReference>
<proteinExistence type="inferred from homology"/>
<comment type="similarity">
    <text evidence="1">Belongs to the aspartyl/asparaginyl beta-hydroxylase family.</text>
</comment>
<sequence>MVFLLLLLTFFITPQICDAGIIGSLFSMEELHCKDNPHRYPCIEEMKAFKEAGGERGESEVVECASIAVAESDDFYTLRNLTHVLLDMDTIVKVFDHSPTIVRVGIEAARKLTHHPKCLEEFDTKGGLECRCFPLYSKVAMLKYKNYGWWDEAHKYFKEIQGLSYNGIDNPVGWQDIYRTPQIYIPNLRAYEVWPREVWEEAYPIGVALERNYNAILEETKKAMDRDELWEDTYRFLYKNGTWKHLPLYHARKVIEPQCSAMPTLCGLIKKYLPTKPGLPWVVNQNEQVMVIRMDPGTTVETHNGPSNNVLNMHYGIIVPDGALLTVNYTEYRWENGKTIVWDGSADHGVDTTKCKEERVILLVRLMHPDMTAEHYKGHERTMFEEIPPEYRDGSAVLEQQAEVLQSLCNRVESVGCEDLLGPIWSYIPPPIPTKITVDVSYRLPASISPYGCDCAVNLIRRLIVATVRSDSGVVVLVYPLQSVGGDRELREEDLTTLFEVPDVCSSRCYGDYFHFTSIVDDRNVYRRLLMDVSKPFDKIPFVGAMLPAGGSRQACFGVGRSSRILYVLFEGSTAFQPVLTLPESVTGGNFGMGNSVVNDSIVEDGKVTHVAYVRDGRICLWRRGADGVEETIESSDRGAHSCRFLPSTDAQIYVGLFQLDEHQATTDTHAFFVYNLMEDCFLSGPLLIGGVDFINTYHIESDWSMYVVGWHYDDENGDPSYKVLSAQLELE</sequence>
<accession>A0A7J6N098</accession>
<dbReference type="EMBL" id="JAAPAO010000026">
    <property type="protein sequence ID" value="KAF4676880.1"/>
    <property type="molecule type" value="Genomic_DNA"/>
</dbReference>
<keyword evidence="2" id="KW-0732">Signal</keyword>
<evidence type="ECO:0000256" key="2">
    <source>
        <dbReference type="SAM" id="SignalP"/>
    </source>
</evidence>
<feature type="signal peptide" evidence="2">
    <location>
        <begin position="1"/>
        <end position="19"/>
    </location>
</feature>
<evidence type="ECO:0000313" key="5">
    <source>
        <dbReference type="Proteomes" id="UP000591131"/>
    </source>
</evidence>
<dbReference type="Proteomes" id="UP000591131">
    <property type="component" value="Unassembled WGS sequence"/>
</dbReference>
<protein>
    <recommendedName>
        <fullName evidence="3">Aspartyl/asparaginy/proline hydroxylase domain-containing protein</fullName>
    </recommendedName>
</protein>
<dbReference type="PANTHER" id="PTHR12366:SF32">
    <property type="entry name" value="ASPARTATE BETA-HYDROXYLASE ISOFORM X1"/>
    <property type="match status" value="1"/>
</dbReference>
<evidence type="ECO:0000256" key="1">
    <source>
        <dbReference type="ARBA" id="ARBA00007730"/>
    </source>
</evidence>
<dbReference type="OrthoDB" id="438431at2759"/>
<gene>
    <name evidence="4" type="ORF">FOL47_004583</name>
</gene>
<dbReference type="AlphaFoldDB" id="A0A7J6N098"/>
<dbReference type="PANTHER" id="PTHR12366">
    <property type="entry name" value="ASPARTYL/ASPARAGINYL BETA-HYDROXYLASE"/>
    <property type="match status" value="1"/>
</dbReference>
<organism evidence="4 5">
    <name type="scientific">Perkinsus chesapeaki</name>
    <name type="common">Clam parasite</name>
    <name type="synonym">Perkinsus andrewsi</name>
    <dbReference type="NCBI Taxonomy" id="330153"/>
    <lineage>
        <taxon>Eukaryota</taxon>
        <taxon>Sar</taxon>
        <taxon>Alveolata</taxon>
        <taxon>Perkinsozoa</taxon>
        <taxon>Perkinsea</taxon>
        <taxon>Perkinsida</taxon>
        <taxon>Perkinsidae</taxon>
        <taxon>Perkinsus</taxon>
    </lineage>
</organism>
<evidence type="ECO:0000313" key="4">
    <source>
        <dbReference type="EMBL" id="KAF4676880.1"/>
    </source>
</evidence>
<dbReference type="InterPro" id="IPR039038">
    <property type="entry name" value="ASPH"/>
</dbReference>
<dbReference type="Gene3D" id="2.60.120.330">
    <property type="entry name" value="B-lactam Antibiotic, Isopenicillin N Synthase, Chain"/>
    <property type="match status" value="1"/>
</dbReference>
<dbReference type="GO" id="GO:0005783">
    <property type="term" value="C:endoplasmic reticulum"/>
    <property type="evidence" value="ECO:0007669"/>
    <property type="project" value="TreeGrafter"/>
</dbReference>
<feature type="chain" id="PRO_5029543183" description="Aspartyl/asparaginy/proline hydroxylase domain-containing protein" evidence="2">
    <location>
        <begin position="20"/>
        <end position="732"/>
    </location>
</feature>
<keyword evidence="5" id="KW-1185">Reference proteome</keyword>
<evidence type="ECO:0000259" key="3">
    <source>
        <dbReference type="Pfam" id="PF05118"/>
    </source>
</evidence>
<dbReference type="InterPro" id="IPR027443">
    <property type="entry name" value="IPNS-like_sf"/>
</dbReference>